<sequence length="72" mass="8821">MTLLELRRLINQKKQELYLCYREQGITDEVLKLSENLDHLIYKYHLMNSPLFFEREIFQREATEIQFIAKTN</sequence>
<dbReference type="Gene3D" id="4.10.280.10">
    <property type="entry name" value="Helix-loop-helix DNA-binding domain"/>
    <property type="match status" value="1"/>
</dbReference>
<evidence type="ECO:0000313" key="2">
    <source>
        <dbReference type="Proteomes" id="UP000657177"/>
    </source>
</evidence>
<accession>A0A8J6I129</accession>
<dbReference type="SUPFAM" id="SSF140500">
    <property type="entry name" value="BAS1536-like"/>
    <property type="match status" value="1"/>
</dbReference>
<dbReference type="InterPro" id="IPR018540">
    <property type="entry name" value="Spo0E-like"/>
</dbReference>
<dbReference type="InterPro" id="IPR036638">
    <property type="entry name" value="HLH_DNA-bd_sf"/>
</dbReference>
<gene>
    <name evidence="1" type="ORF">G5B42_09650</name>
</gene>
<dbReference type="Proteomes" id="UP000657177">
    <property type="component" value="Unassembled WGS sequence"/>
</dbReference>
<dbReference type="RefSeq" id="WP_181340264.1">
    <property type="nucleotide sequence ID" value="NZ_JAAKDE010000023.1"/>
</dbReference>
<dbReference type="GO" id="GO:0046983">
    <property type="term" value="F:protein dimerization activity"/>
    <property type="evidence" value="ECO:0007669"/>
    <property type="project" value="InterPro"/>
</dbReference>
<reference evidence="1" key="1">
    <citation type="submission" date="2020-06" db="EMBL/GenBank/DDBJ databases">
        <title>Novel chitinolytic bacterium.</title>
        <authorList>
            <person name="Ungkulpasvich U."/>
            <person name="Kosugi A."/>
            <person name="Uke A."/>
        </authorList>
    </citation>
    <scope>NUCLEOTIDE SEQUENCE</scope>
    <source>
        <strain evidence="1">UUS1-1</strain>
    </source>
</reference>
<organism evidence="1 2">
    <name type="scientific">Capillibacterium thermochitinicola</name>
    <dbReference type="NCBI Taxonomy" id="2699427"/>
    <lineage>
        <taxon>Bacteria</taxon>
        <taxon>Bacillati</taxon>
        <taxon>Bacillota</taxon>
        <taxon>Capillibacterium</taxon>
    </lineage>
</organism>
<protein>
    <submittedName>
        <fullName evidence="1">Aspartyl-phosphate phosphatase Spo0E family protein</fullName>
    </submittedName>
</protein>
<evidence type="ECO:0000313" key="1">
    <source>
        <dbReference type="EMBL" id="MBA2133795.1"/>
    </source>
</evidence>
<comment type="caution">
    <text evidence="1">The sequence shown here is derived from an EMBL/GenBank/DDBJ whole genome shotgun (WGS) entry which is preliminary data.</text>
</comment>
<name>A0A8J6I129_9FIRM</name>
<proteinExistence type="predicted"/>
<dbReference type="EMBL" id="JAAKDE010000023">
    <property type="protein sequence ID" value="MBA2133795.1"/>
    <property type="molecule type" value="Genomic_DNA"/>
</dbReference>
<dbReference type="Pfam" id="PF09388">
    <property type="entry name" value="SpoOE-like"/>
    <property type="match status" value="1"/>
</dbReference>
<dbReference type="InterPro" id="IPR037208">
    <property type="entry name" value="Spo0E-like_sf"/>
</dbReference>
<dbReference type="AlphaFoldDB" id="A0A8J6I129"/>
<keyword evidence="2" id="KW-1185">Reference proteome</keyword>
<dbReference type="GO" id="GO:0043937">
    <property type="term" value="P:regulation of sporulation"/>
    <property type="evidence" value="ECO:0007669"/>
    <property type="project" value="InterPro"/>
</dbReference>